<gene>
    <name evidence="2" type="ORF">PBS003_LOCUS2446</name>
</gene>
<proteinExistence type="predicted"/>
<dbReference type="AlphaFoldDB" id="A0AAU9KVF5"/>
<dbReference type="EMBL" id="CAKKTJ010000130">
    <property type="protein sequence ID" value="CAH0475636.1"/>
    <property type="molecule type" value="Genomic_DNA"/>
</dbReference>
<name>A0AAU9KVF5_9STRA</name>
<accession>A0AAU9KVF5</accession>
<evidence type="ECO:0000313" key="2">
    <source>
        <dbReference type="EMBL" id="CAH0475636.1"/>
    </source>
</evidence>
<evidence type="ECO:0000256" key="1">
    <source>
        <dbReference type="SAM" id="MobiDB-lite"/>
    </source>
</evidence>
<feature type="region of interest" description="Disordered" evidence="1">
    <location>
        <begin position="21"/>
        <end position="41"/>
    </location>
</feature>
<feature type="compositionally biased region" description="Low complexity" evidence="1">
    <location>
        <begin position="21"/>
        <end position="33"/>
    </location>
</feature>
<dbReference type="Proteomes" id="UP001160483">
    <property type="component" value="Unassembled WGS sequence"/>
</dbReference>
<evidence type="ECO:0000313" key="3">
    <source>
        <dbReference type="Proteomes" id="UP001160483"/>
    </source>
</evidence>
<protein>
    <submittedName>
        <fullName evidence="2">Uncharacterized protein</fullName>
    </submittedName>
</protein>
<sequence>MIRGAARSLFLNARQVRRTAARQAQKQQRMQTTDRLSKGTRRTVCDLAREESVITNQQKQIFGHVRYTDTIPRVLTMGAVSVLNFGSIDELNILMQDLVADDDDGR</sequence>
<reference evidence="2" key="1">
    <citation type="submission" date="2021-11" db="EMBL/GenBank/DDBJ databases">
        <authorList>
            <person name="Islam A."/>
            <person name="Islam S."/>
            <person name="Flora M.S."/>
            <person name="Rahman M."/>
            <person name="Ziaur R.M."/>
            <person name="Epstein J.H."/>
            <person name="Hassan M."/>
            <person name="Klassen M."/>
            <person name="Woodard K."/>
            <person name="Webb A."/>
            <person name="Webby R.J."/>
            <person name="El Zowalaty M.E."/>
        </authorList>
    </citation>
    <scope>NUCLEOTIDE SEQUENCE</scope>
    <source>
        <strain evidence="2">Pbs3</strain>
    </source>
</reference>
<organism evidence="2 3">
    <name type="scientific">Peronospora belbahrii</name>
    <dbReference type="NCBI Taxonomy" id="622444"/>
    <lineage>
        <taxon>Eukaryota</taxon>
        <taxon>Sar</taxon>
        <taxon>Stramenopiles</taxon>
        <taxon>Oomycota</taxon>
        <taxon>Peronosporomycetes</taxon>
        <taxon>Peronosporales</taxon>
        <taxon>Peronosporaceae</taxon>
        <taxon>Peronospora</taxon>
    </lineage>
</organism>
<comment type="caution">
    <text evidence="2">The sequence shown here is derived from an EMBL/GenBank/DDBJ whole genome shotgun (WGS) entry which is preliminary data.</text>
</comment>